<keyword evidence="3" id="KW-0274">FAD</keyword>
<evidence type="ECO:0000256" key="4">
    <source>
        <dbReference type="ARBA" id="ARBA00023002"/>
    </source>
</evidence>
<dbReference type="InterPro" id="IPR027477">
    <property type="entry name" value="Succ_DH/fumarate_Rdtase_cat_sf"/>
</dbReference>
<evidence type="ECO:0000256" key="2">
    <source>
        <dbReference type="ARBA" id="ARBA00022630"/>
    </source>
</evidence>
<reference evidence="6" key="1">
    <citation type="submission" date="2023-06" db="EMBL/GenBank/DDBJ databases">
        <authorList>
            <person name="Zhang S."/>
        </authorList>
    </citation>
    <scope>NUCLEOTIDE SEQUENCE</scope>
    <source>
        <strain evidence="6">SG2303</strain>
    </source>
</reference>
<accession>A0ABT7XUJ2</accession>
<dbReference type="RefSeq" id="WP_289832093.1">
    <property type="nucleotide sequence ID" value="NZ_JAUEDK010000069.1"/>
</dbReference>
<dbReference type="Gene3D" id="3.50.50.60">
    <property type="entry name" value="FAD/NAD(P)-binding domain"/>
    <property type="match status" value="2"/>
</dbReference>
<dbReference type="Proteomes" id="UP001168540">
    <property type="component" value="Unassembled WGS sequence"/>
</dbReference>
<organism evidence="6 7">
    <name type="scientific">Crenobacter oryzisoli</name>
    <dbReference type="NCBI Taxonomy" id="3056844"/>
    <lineage>
        <taxon>Bacteria</taxon>
        <taxon>Pseudomonadati</taxon>
        <taxon>Pseudomonadota</taxon>
        <taxon>Betaproteobacteria</taxon>
        <taxon>Neisseriales</taxon>
        <taxon>Neisseriaceae</taxon>
        <taxon>Crenobacter</taxon>
    </lineage>
</organism>
<protein>
    <submittedName>
        <fullName evidence="6">FAD-dependent oxidoreductase</fullName>
    </submittedName>
</protein>
<dbReference type="SUPFAM" id="SSF56425">
    <property type="entry name" value="Succinate dehydrogenase/fumarate reductase flavoprotein, catalytic domain"/>
    <property type="match status" value="1"/>
</dbReference>
<evidence type="ECO:0000256" key="3">
    <source>
        <dbReference type="ARBA" id="ARBA00022827"/>
    </source>
</evidence>
<gene>
    <name evidence="6" type="ORF">QU481_21775</name>
</gene>
<dbReference type="InterPro" id="IPR036188">
    <property type="entry name" value="FAD/NAD-bd_sf"/>
</dbReference>
<feature type="domain" description="FAD-dependent oxidoreductase 2 FAD-binding" evidence="5">
    <location>
        <begin position="9"/>
        <end position="546"/>
    </location>
</feature>
<evidence type="ECO:0000313" key="7">
    <source>
        <dbReference type="Proteomes" id="UP001168540"/>
    </source>
</evidence>
<evidence type="ECO:0000313" key="6">
    <source>
        <dbReference type="EMBL" id="MDN0077456.1"/>
    </source>
</evidence>
<evidence type="ECO:0000256" key="1">
    <source>
        <dbReference type="ARBA" id="ARBA00001974"/>
    </source>
</evidence>
<keyword evidence="2" id="KW-0285">Flavoprotein</keyword>
<dbReference type="PRINTS" id="PR00411">
    <property type="entry name" value="PNDRDTASEI"/>
</dbReference>
<dbReference type="InterPro" id="IPR003953">
    <property type="entry name" value="FAD-dep_OxRdtase_2_FAD-bd"/>
</dbReference>
<comment type="cofactor">
    <cofactor evidence="1">
        <name>FAD</name>
        <dbReference type="ChEBI" id="CHEBI:57692"/>
    </cofactor>
</comment>
<proteinExistence type="predicted"/>
<dbReference type="EMBL" id="JAUEDK010000069">
    <property type="protein sequence ID" value="MDN0077456.1"/>
    <property type="molecule type" value="Genomic_DNA"/>
</dbReference>
<dbReference type="PANTHER" id="PTHR43400:SF10">
    <property type="entry name" value="3-OXOSTEROID 1-DEHYDROGENASE"/>
    <property type="match status" value="1"/>
</dbReference>
<keyword evidence="7" id="KW-1185">Reference proteome</keyword>
<sequence length="579" mass="63017">MRQNKDSYDVVVVGSGAGALASAIAAHAQGLSVLVVEKSDRYGGTSAVSGGGVWIPCNHQIAALGGEDNRADALTYLKSSTRGMVAEAKLEAYVDNAASMLRWFEEHTHVRFRSLPLYADYYQALPGSRPGYRTMDPEAFDAAELGEEFFNMREPSPGTLVGGRLAMTAADAHRMVSKEKGWMKLLGGLMARYWLDIAWRRRTRRDRRLALGNALIGRLRRTMLDRNIPLWLNTALVDLVERDGRISGLVIEHKGQRQTLTARRGVILGAGGFERNQALRERFLPNPTQSGWTAAPPTNTGDALLAGLKLGAATDLTDHAWWAPTMHVPGEEKQRALFMERALPGCVMVNGQGRRFVNEAAPYTDIVYAMYDDHARTGRSVPAWLVFDARFRSCYPIGPLLPGMVQPDFRVPEHWWGTMIHRATTLDALAEQIGVDAAGLADTVARMNGYAERGEDLEFGKGGNAFDRYYGDPDIKPNPCLAPILKAPFYAVRVDAGDIGTKGGLLTDEYARVLREDGSAIVGLYAIGNTAASVMGPTYPGAGSTLGPAMTFGYIAAHHLAAQQQTGPTRAEQAAEHTS</sequence>
<dbReference type="SUPFAM" id="SSF51905">
    <property type="entry name" value="FAD/NAD(P)-binding domain"/>
    <property type="match status" value="1"/>
</dbReference>
<dbReference type="PANTHER" id="PTHR43400">
    <property type="entry name" value="FUMARATE REDUCTASE"/>
    <property type="match status" value="1"/>
</dbReference>
<dbReference type="InterPro" id="IPR050315">
    <property type="entry name" value="FAD-oxidoreductase_2"/>
</dbReference>
<name>A0ABT7XUJ2_9NEIS</name>
<dbReference type="Pfam" id="PF00890">
    <property type="entry name" value="FAD_binding_2"/>
    <property type="match status" value="1"/>
</dbReference>
<comment type="caution">
    <text evidence="6">The sequence shown here is derived from an EMBL/GenBank/DDBJ whole genome shotgun (WGS) entry which is preliminary data.</text>
</comment>
<evidence type="ECO:0000259" key="5">
    <source>
        <dbReference type="Pfam" id="PF00890"/>
    </source>
</evidence>
<keyword evidence="4" id="KW-0560">Oxidoreductase</keyword>